<evidence type="ECO:0000313" key="3">
    <source>
        <dbReference type="Proteomes" id="UP000030013"/>
    </source>
</evidence>
<dbReference type="AlphaFoldDB" id="A0A0A0JY95"/>
<proteinExistence type="predicted"/>
<evidence type="ECO:0000256" key="1">
    <source>
        <dbReference type="SAM" id="MobiDB-lite"/>
    </source>
</evidence>
<dbReference type="SUPFAM" id="SSF52540">
    <property type="entry name" value="P-loop containing nucleoside triphosphate hydrolases"/>
    <property type="match status" value="1"/>
</dbReference>
<evidence type="ECO:0008006" key="4">
    <source>
        <dbReference type="Google" id="ProtNLM"/>
    </source>
</evidence>
<accession>A0A0A0JY95</accession>
<keyword evidence="3" id="KW-1185">Reference proteome</keyword>
<feature type="compositionally biased region" description="Basic residues" evidence="1">
    <location>
        <begin position="270"/>
        <end position="279"/>
    </location>
</feature>
<protein>
    <recommendedName>
        <fullName evidence="4">Cellulose biosynthesis protein BcsQ</fullName>
    </recommendedName>
</protein>
<name>A0A0A0JY95_9MICO</name>
<feature type="region of interest" description="Disordered" evidence="1">
    <location>
        <begin position="220"/>
        <end position="279"/>
    </location>
</feature>
<reference evidence="2 3" key="1">
    <citation type="submission" date="2013-08" db="EMBL/GenBank/DDBJ databases">
        <title>The genome sequence of Knoellia aerolata.</title>
        <authorList>
            <person name="Zhu W."/>
            <person name="Wang G."/>
        </authorList>
    </citation>
    <scope>NUCLEOTIDE SEQUENCE [LARGE SCALE GENOMIC DNA]</scope>
    <source>
        <strain evidence="2 3">DSM 18566</strain>
    </source>
</reference>
<dbReference type="Gene3D" id="3.40.50.300">
    <property type="entry name" value="P-loop containing nucleotide triphosphate hydrolases"/>
    <property type="match status" value="1"/>
</dbReference>
<feature type="compositionally biased region" description="Polar residues" evidence="1">
    <location>
        <begin position="232"/>
        <end position="260"/>
    </location>
</feature>
<sequence length="279" mass="28989">MALIVLTSASGSPGVTTTALGLALTWRRPVLLVEADPTGGSALLAGYFRGQTSPAQSLIDLAFAHRAGGLAEAIPWVAMQVPDTNVTMIAGTTAHGQARSLESLWEPLAATLKSLDAMGQDVIVDAGRLGLVGAPEPLMYAADLCLLVTRTDLVALAGARSWAQSVREGFEQQGGSSAVALLTVGAGRPYQAKEVSKVLELPVLASLAWDTDSATVFSHGGTAPRGFDRSPLSRSLRSTQDGVLSQISRTTKQLSSTTEASPALGEVRAGWKRRAGRTA</sequence>
<comment type="caution">
    <text evidence="2">The sequence shown here is derived from an EMBL/GenBank/DDBJ whole genome shotgun (WGS) entry which is preliminary data.</text>
</comment>
<organism evidence="2 3">
    <name type="scientific">Knoellia aerolata DSM 18566</name>
    <dbReference type="NCBI Taxonomy" id="1385519"/>
    <lineage>
        <taxon>Bacteria</taxon>
        <taxon>Bacillati</taxon>
        <taxon>Actinomycetota</taxon>
        <taxon>Actinomycetes</taxon>
        <taxon>Micrococcales</taxon>
        <taxon>Intrasporangiaceae</taxon>
        <taxon>Knoellia</taxon>
    </lineage>
</organism>
<gene>
    <name evidence="2" type="ORF">N801_09650</name>
</gene>
<dbReference type="InterPro" id="IPR027417">
    <property type="entry name" value="P-loop_NTPase"/>
</dbReference>
<dbReference type="eggNOG" id="COG0455">
    <property type="taxonomic scope" value="Bacteria"/>
</dbReference>
<evidence type="ECO:0000313" key="2">
    <source>
        <dbReference type="EMBL" id="KGN41022.1"/>
    </source>
</evidence>
<dbReference type="EMBL" id="AVPL01000025">
    <property type="protein sequence ID" value="KGN41022.1"/>
    <property type="molecule type" value="Genomic_DNA"/>
</dbReference>
<dbReference type="Proteomes" id="UP000030013">
    <property type="component" value="Unassembled WGS sequence"/>
</dbReference>
<dbReference type="STRING" id="1385519.N801_09650"/>